<dbReference type="AlphaFoldDB" id="A0A0P1EKH9"/>
<protein>
    <submittedName>
        <fullName evidence="1">Uncharacterized protein</fullName>
    </submittedName>
</protein>
<evidence type="ECO:0000313" key="2">
    <source>
        <dbReference type="Proteomes" id="UP000054823"/>
    </source>
</evidence>
<gene>
    <name evidence="1" type="ORF">SHM7688_00381</name>
</gene>
<accession>A0A0P1EKH9</accession>
<organism evidence="1 2">
    <name type="scientific">Shimia marina</name>
    <dbReference type="NCBI Taxonomy" id="321267"/>
    <lineage>
        <taxon>Bacteria</taxon>
        <taxon>Pseudomonadati</taxon>
        <taxon>Pseudomonadota</taxon>
        <taxon>Alphaproteobacteria</taxon>
        <taxon>Rhodobacterales</taxon>
        <taxon>Roseobacteraceae</taxon>
    </lineage>
</organism>
<dbReference type="EMBL" id="CYPW01000004">
    <property type="protein sequence ID" value="CUH50949.1"/>
    <property type="molecule type" value="Genomic_DNA"/>
</dbReference>
<keyword evidence="2" id="KW-1185">Reference proteome</keyword>
<dbReference type="Proteomes" id="UP000054823">
    <property type="component" value="Unassembled WGS sequence"/>
</dbReference>
<proteinExistence type="predicted"/>
<reference evidence="1 2" key="1">
    <citation type="submission" date="2015-09" db="EMBL/GenBank/DDBJ databases">
        <authorList>
            <consortium name="Swine Surveillance"/>
        </authorList>
    </citation>
    <scope>NUCLEOTIDE SEQUENCE [LARGE SCALE GENOMIC DNA]</scope>
    <source>
        <strain evidence="1 2">CECT 7688</strain>
    </source>
</reference>
<name>A0A0P1EKH9_9RHOB</name>
<sequence>MFPKDSAETLCRISVADYKCSQRKTNTMVFTVV</sequence>
<evidence type="ECO:0000313" key="1">
    <source>
        <dbReference type="EMBL" id="CUH50949.1"/>
    </source>
</evidence>